<dbReference type="Gene3D" id="3.30.530.20">
    <property type="match status" value="1"/>
</dbReference>
<gene>
    <name evidence="3" type="ORF">ALE3EI_1777</name>
</gene>
<organism evidence="3 4">
    <name type="scientific">Constantimarinum furrinae</name>
    <dbReference type="NCBI Taxonomy" id="2562285"/>
    <lineage>
        <taxon>Bacteria</taxon>
        <taxon>Pseudomonadati</taxon>
        <taxon>Bacteroidota</taxon>
        <taxon>Flavobacteriia</taxon>
        <taxon>Flavobacteriales</taxon>
        <taxon>Flavobacteriaceae</taxon>
        <taxon>Altibacter/Constantimarinum group</taxon>
        <taxon>Constantimarinum</taxon>
    </lineage>
</organism>
<evidence type="ECO:0000259" key="2">
    <source>
        <dbReference type="Pfam" id="PF08327"/>
    </source>
</evidence>
<dbReference type="KEGG" id="alti:ALE3EI_1777"/>
<feature type="domain" description="Activator of Hsp90 ATPase homologue 1/2-like C-terminal" evidence="2">
    <location>
        <begin position="12"/>
        <end position="130"/>
    </location>
</feature>
<name>A0A7G8PVG0_9FLAO</name>
<dbReference type="RefSeq" id="WP_186987931.1">
    <property type="nucleotide sequence ID" value="NZ_CP052909.1"/>
</dbReference>
<dbReference type="InterPro" id="IPR013538">
    <property type="entry name" value="ASHA1/2-like_C"/>
</dbReference>
<comment type="similarity">
    <text evidence="1">Belongs to the AHA1 family.</text>
</comment>
<evidence type="ECO:0000256" key="1">
    <source>
        <dbReference type="ARBA" id="ARBA00006817"/>
    </source>
</evidence>
<dbReference type="AlphaFoldDB" id="A0A7G8PVG0"/>
<evidence type="ECO:0000313" key="4">
    <source>
        <dbReference type="Proteomes" id="UP000515514"/>
    </source>
</evidence>
<evidence type="ECO:0000313" key="3">
    <source>
        <dbReference type="EMBL" id="QNJ98326.1"/>
    </source>
</evidence>
<dbReference type="Proteomes" id="UP000515514">
    <property type="component" value="Chromosome"/>
</dbReference>
<dbReference type="Pfam" id="PF08327">
    <property type="entry name" value="AHSA1"/>
    <property type="match status" value="1"/>
</dbReference>
<proteinExistence type="inferred from homology"/>
<reference evidence="3 4" key="1">
    <citation type="submission" date="2020-04" db="EMBL/GenBank/DDBJ databases">
        <title>Genome sequence of Altibacter aquimarinus strain ALE3EI.</title>
        <authorList>
            <person name="Oh H.-M."/>
            <person name="Jang D."/>
        </authorList>
    </citation>
    <scope>NUCLEOTIDE SEQUENCE [LARGE SCALE GENOMIC DNA]</scope>
    <source>
        <strain evidence="3 4">ALE3EI</strain>
    </source>
</reference>
<keyword evidence="4" id="KW-1185">Reference proteome</keyword>
<dbReference type="InterPro" id="IPR023393">
    <property type="entry name" value="START-like_dom_sf"/>
</dbReference>
<dbReference type="EMBL" id="CP052909">
    <property type="protein sequence ID" value="QNJ98326.1"/>
    <property type="molecule type" value="Genomic_DNA"/>
</dbReference>
<dbReference type="SUPFAM" id="SSF55961">
    <property type="entry name" value="Bet v1-like"/>
    <property type="match status" value="1"/>
</dbReference>
<sequence length="142" mass="16240">MNLTVKDIVFRPLHEVYNAIISAEKLCGYFTSHASEDIGEGKLLIWEWADYNVSAEIAVTTVKKNEQISFEWVVSGKKSSVDIKLKKEEERKTLIEITEHSFGSSEKEILRMMGQTQGWTDFICSLKAYLYTGINLRNGKQN</sequence>
<protein>
    <submittedName>
        <fullName evidence="3">Hsp90 ATPase 1 family protein activator</fullName>
    </submittedName>
</protein>
<accession>A0A7G8PVG0</accession>